<feature type="region of interest" description="Disordered" evidence="1">
    <location>
        <begin position="54"/>
        <end position="86"/>
    </location>
</feature>
<feature type="chain" id="PRO_5029795046" description="Cnidarian restricted protein" evidence="2">
    <location>
        <begin position="21"/>
        <end position="455"/>
    </location>
</feature>
<feature type="compositionally biased region" description="Basic residues" evidence="1">
    <location>
        <begin position="54"/>
        <end position="81"/>
    </location>
</feature>
<evidence type="ECO:0000313" key="4">
    <source>
        <dbReference type="Proteomes" id="UP000594262"/>
    </source>
</evidence>
<organism evidence="3 4">
    <name type="scientific">Clytia hemisphaerica</name>
    <dbReference type="NCBI Taxonomy" id="252671"/>
    <lineage>
        <taxon>Eukaryota</taxon>
        <taxon>Metazoa</taxon>
        <taxon>Cnidaria</taxon>
        <taxon>Hydrozoa</taxon>
        <taxon>Hydroidolina</taxon>
        <taxon>Leptothecata</taxon>
        <taxon>Obeliida</taxon>
        <taxon>Clytiidae</taxon>
        <taxon>Clytia</taxon>
    </lineage>
</organism>
<dbReference type="RefSeq" id="XP_066934554.1">
    <property type="nucleotide sequence ID" value="XM_067078453.1"/>
</dbReference>
<reference evidence="3" key="1">
    <citation type="submission" date="2021-01" db="UniProtKB">
        <authorList>
            <consortium name="EnsemblMetazoa"/>
        </authorList>
    </citation>
    <scope>IDENTIFICATION</scope>
</reference>
<sequence length="455" mass="51576">MHTKWTFLALMIAIITTTQGQHYSKQEKGMSISLFQFDPATLGLYNHAQANHISHHGRGRLPLHANPRRRKKTNVKPQKRTKNPDKIFTNSTAQFANKTDTVKQLSMNPSPNQNDAKEHLTNVKFDSLLKNSSSLIQPSNMTLLSGQNATKANTTKEKPKEELLFYRNKTNTGSTDNSEKVNSVKLTKTTPPEIHQENVPILKEVNATISKNATLNNKDNTSNFTSNYRNSTMNLSKNATVSNPQNHTLSQPANTTLNLNKTISAISSAKFLQNETTVFDVDYKRKRNEILAQYIPLHNVSRADRNSSFQAGSRKHLKHQMFPECYRCTKNSTYPECVRQSKILKCNQGLNNICFARSHKKKDNNFITYEMGCTNHRQCLKARAFPCRDGSKRCFTCCQFNRCNASPHHGVFETDEINLDELTKEKGKEKNASTLKKCNNALVVMATLLIFFLLS</sequence>
<dbReference type="OrthoDB" id="5953187at2759"/>
<dbReference type="SUPFAM" id="SSF57302">
    <property type="entry name" value="Snake toxin-like"/>
    <property type="match status" value="1"/>
</dbReference>
<proteinExistence type="predicted"/>
<evidence type="ECO:0000256" key="1">
    <source>
        <dbReference type="SAM" id="MobiDB-lite"/>
    </source>
</evidence>
<evidence type="ECO:0000313" key="3">
    <source>
        <dbReference type="EnsemblMetazoa" id="CLYHEMP012916.1"/>
    </source>
</evidence>
<dbReference type="GeneID" id="136822211"/>
<dbReference type="AlphaFoldDB" id="A0A7M5WTJ7"/>
<keyword evidence="4" id="KW-1185">Reference proteome</keyword>
<protein>
    <recommendedName>
        <fullName evidence="5">Cnidarian restricted protein</fullName>
    </recommendedName>
</protein>
<dbReference type="Proteomes" id="UP000594262">
    <property type="component" value="Unplaced"/>
</dbReference>
<evidence type="ECO:0008006" key="5">
    <source>
        <dbReference type="Google" id="ProtNLM"/>
    </source>
</evidence>
<dbReference type="InterPro" id="IPR045860">
    <property type="entry name" value="Snake_toxin-like_sf"/>
</dbReference>
<name>A0A7M5WTJ7_9CNID</name>
<keyword evidence="2" id="KW-0732">Signal</keyword>
<accession>A0A7M5WTJ7</accession>
<feature type="signal peptide" evidence="2">
    <location>
        <begin position="1"/>
        <end position="20"/>
    </location>
</feature>
<evidence type="ECO:0000256" key="2">
    <source>
        <dbReference type="SAM" id="SignalP"/>
    </source>
</evidence>
<dbReference type="EnsemblMetazoa" id="CLYHEMT012916.1">
    <property type="protein sequence ID" value="CLYHEMP012916.1"/>
    <property type="gene ID" value="CLYHEMG012916"/>
</dbReference>